<evidence type="ECO:0000313" key="2">
    <source>
        <dbReference type="EMBL" id="SUF56660.1"/>
    </source>
</evidence>
<name>A0A379QMP3_SALER</name>
<feature type="region of interest" description="Disordered" evidence="1">
    <location>
        <begin position="184"/>
        <end position="209"/>
    </location>
</feature>
<gene>
    <name evidence="2" type="ORF">NCTC10252_01889</name>
</gene>
<protein>
    <submittedName>
        <fullName evidence="2">Phage O protein family protein</fullName>
    </submittedName>
</protein>
<reference evidence="2 3" key="1">
    <citation type="submission" date="2018-06" db="EMBL/GenBank/DDBJ databases">
        <authorList>
            <consortium name="Pathogen Informatics"/>
            <person name="Doyle S."/>
        </authorList>
    </citation>
    <scope>NUCLEOTIDE SEQUENCE [LARGE SCALE GENOMIC DNA]</scope>
    <source>
        <strain evidence="2 3">NCTC10252</strain>
    </source>
</reference>
<dbReference type="AlphaFoldDB" id="A0A379QMP3"/>
<proteinExistence type="predicted"/>
<feature type="compositionally biased region" description="Basic and acidic residues" evidence="1">
    <location>
        <begin position="198"/>
        <end position="209"/>
    </location>
</feature>
<dbReference type="Proteomes" id="UP000254597">
    <property type="component" value="Unassembled WGS sequence"/>
</dbReference>
<organism evidence="2 3">
    <name type="scientific">Salmonella enterica</name>
    <name type="common">Salmonella choleraesuis</name>
    <dbReference type="NCBI Taxonomy" id="28901"/>
    <lineage>
        <taxon>Bacteria</taxon>
        <taxon>Pseudomonadati</taxon>
        <taxon>Pseudomonadota</taxon>
        <taxon>Gammaproteobacteria</taxon>
        <taxon>Enterobacterales</taxon>
        <taxon>Enterobacteriaceae</taxon>
        <taxon>Salmonella</taxon>
    </lineage>
</organism>
<evidence type="ECO:0000313" key="3">
    <source>
        <dbReference type="Proteomes" id="UP000254597"/>
    </source>
</evidence>
<dbReference type="EMBL" id="UGWP01000004">
    <property type="protein sequence ID" value="SUF56660.1"/>
    <property type="molecule type" value="Genomic_DNA"/>
</dbReference>
<accession>A0A379QMP3</accession>
<evidence type="ECO:0000256" key="1">
    <source>
        <dbReference type="SAM" id="MobiDB-lite"/>
    </source>
</evidence>
<sequence>MSARIFEIVQGMSGQGNSITIPCPYLDFFAGDQQAHLLAAILNQLVFWSGKSELSDGWFYKSYESIAREVHAVTKDQVRKAINKLETQYLPDIIETSTRKVNGAPTRHYRIHGDELIARLFPPDLEVAELPHGNGEAATSETAELPHGNGNNATTMEVAKLPHGSGKAAVSFLYTDLKTTDLKDKKISSSENSGESPDQEKTNKFLSRHPDAVVYTPGGKSWGTQSDLDCAAWIFERVKITNPTQRLPNWTEWANDVRLIRQIDGFTHKEICKLFKRANQDSFWRSNILCPSKLREKWDTLTAKFQTGEPQHVQNTGESNATRQIREALDRWEQGDGPEIVGGDGENLRATVDCEEWSRAGRVVDGADWNFDQRPDDERLQLPGEAVQQW</sequence>